<protein>
    <submittedName>
        <fullName evidence="10">Polyketide-type polyunsaturated fatty acid synthase</fullName>
    </submittedName>
</protein>
<dbReference type="Proteomes" id="UP000663720">
    <property type="component" value="Chromosome"/>
</dbReference>
<dbReference type="InterPro" id="IPR014043">
    <property type="entry name" value="Acyl_transferase_dom"/>
</dbReference>
<dbReference type="InterPro" id="IPR020841">
    <property type="entry name" value="PKS_Beta-ketoAc_synthase_dom"/>
</dbReference>
<dbReference type="InterPro" id="IPR004432">
    <property type="entry name" value="Omega_3_polyunsat_FA_synth"/>
</dbReference>
<dbReference type="PROSITE" id="PS50075">
    <property type="entry name" value="CARRIER"/>
    <property type="match status" value="2"/>
</dbReference>
<dbReference type="InterPro" id="IPR013968">
    <property type="entry name" value="PKS_KR"/>
</dbReference>
<dbReference type="InterPro" id="IPR036736">
    <property type="entry name" value="ACP-like_sf"/>
</dbReference>
<dbReference type="InterPro" id="IPR057326">
    <property type="entry name" value="KR_dom"/>
</dbReference>
<dbReference type="InterPro" id="IPR016036">
    <property type="entry name" value="Malonyl_transacylase_ACP-bd"/>
</dbReference>
<dbReference type="CDD" id="cd08953">
    <property type="entry name" value="KR_2_SDR_x"/>
    <property type="match status" value="1"/>
</dbReference>
<feature type="domain" description="Carrier" evidence="7">
    <location>
        <begin position="1213"/>
        <end position="1290"/>
    </location>
</feature>
<keyword evidence="3" id="KW-0808">Transferase</keyword>
<dbReference type="EMBL" id="CP061799">
    <property type="protein sequence ID" value="QTA83492.1"/>
    <property type="molecule type" value="Genomic_DNA"/>
</dbReference>
<feature type="region of interest" description="Disordered" evidence="6">
    <location>
        <begin position="1166"/>
        <end position="1212"/>
    </location>
</feature>
<dbReference type="GO" id="GO:0004315">
    <property type="term" value="F:3-oxoacyl-[acyl-carrier-protein] synthase activity"/>
    <property type="evidence" value="ECO:0007669"/>
    <property type="project" value="InterPro"/>
</dbReference>
<dbReference type="Gene3D" id="3.40.47.10">
    <property type="match status" value="1"/>
</dbReference>
<sequence length="2318" mass="255972">MTFNKSDKKPDTSSSLNSKLQQMPIAVIGAASIFPDAQNLEMFWDNIINEIDSIIDIPPSRWKIDDYYDPDPKVPDKSYSKRGGFLPDVDFNPLDFGLPPNILELTDVSQLLALLVARKVLEDAGYGDENTYDRGRIGVTLGVGGGQKLITPLTSRLQYPIWKQVLTKSGVSDEDADIIVEKIKKAYIPWEENSFPGMLGNVIAGRVANRLNLGGTNCVLDAACASSLTAIKLAVSDLLEYRSEIMISGGVDTDNSPFMYLCFSKTPAFSPGDKSRPFDIDSKGMLVGEGVGMVALKRLEDARRDNDRIYAVLKGIGTSSDGKFKSIYAPRPEGQAKALNQAYEIAGISPKTMGLIEAHGTGTVAGDTAEFIALKSVFGTDNPKKQYIALGSVKSQIGHTKAAAGSAGFIKASLALYHKILPATINVKTPHPKMDIENSPFYINSETRPWFPPKQGYPRRAGVSSFGFGGTNFHVILEEYTPKPEGNYRKHTVPFSIVISGSSCENLLAKCRQIKKDLESQNKENQDKEKAFFNFVTQNKTAPVKTSDSRLGFVCSRHQEALELINLSISKLESSQDQDLWEHPKGIYFRRQGMDASGKVAALFSGQGSQYVNMGKTVSMNFPPVMDSFAQMDKLFIQDKANPITEMVYPIPKFTDQDKKADQAVLQKTENVQPAIGAFSAGLYRIFTDAGFIPDYTAGHSFGELTALWAAGVLSDEDYFFLARARGRAMAPPDDKNFDAGTMSAVMGDLKNLESDLKDFPDVLIANHNSGTQVVIAGPVSEVHKADNALKNKGYTIVPLPVSAAFHTPLVGHAQKPFAQAIQTRDFNPPKCKVYSNATGTPYPQDPESIKKILEDHILNSVVFKNEIENIYNDGARIFVEFGPKNVLTKLVSNILKDKPHTALALNPSPKKCSDIQIRQAAVQLCVAGVPIGDIDIYREIREPGEKKPGLMNISLNGSNYVSEKTRKAYEDALNDGHKIKQAQVITKIVEKPVAQKVHENIVVKSAGPSRKNEEKSESVMKKPYIMQNTSLDTTQVLDKIEKSIGQFFNHQDQTLKVHSRQIDNAREYTKSFYDLMGQQFELLREKPEIKIPESIERSMEMFHDHQGQTLQVHSQYLENQARNSVAALEFMKQKYGADIEIHPLYSKPAISIKPEIPRIENGSAALRGGESTEPKPQPVAKEQPKKKAQAKPAQPKPAPVKKAPEHPGIDHKTLTEAMLNVVAEKTGYPAEMLELDMDMEADLGIDSIKRVEILAAVMEQFPELPEVNPDELAPLKTLGQIVDKLTSDVPVIVDEPPCKAALPSQETVDEMPRRAVVSGPNLETLTNAMLSVVAEKTGYPSEMLELDMDMEADLGIDSIKRVEILAAVMEQFPELPEVNPDELAPLKTLGQIVDKLTSDIPVIVDEPPCKAVLPGGPDLETLTNAMLSVVAEKTGYPSEMLELDMDMEADLGIDSIKRVEILAAVMEKFPELPEFNPDELSALKTLGQVVNKMSGEKKTPEITLELKEETTQSIVRIQNLQKPDFLEFDMPENEICLITNDGTSLTSDLCNALNKKGWKIVVLSLPKDIIPGQTQFSQDIDQVFLEDMKEETLEEALKVIKNDFGNIGGFIHLNPVFSSDSENLFPDKEKQILLHVFLMAKHLKNSLVSSSSKRIFFIAAARIDGKFGISGKSSSLVSGGLFGLTKTLGLEWPLVFCRSLDLAPDMDTDSAVCAIISEIHDPDLRIKETAYGREGRITLVSQEAEFIKEKNSTINSESVFLVSGGAKGVTAKCVAQLAADHACKFILMGRSKYEDKQEPAWAKGIENEADLKKSIMLELKNRGEKPTPKAVNQMLKPLLSDREIRKALSEIHKTGAKAEYISADVTDEKAIRQGIEPVIEKFGNITGIIHGAGVLADKLIENKTAEDFNAVYSTKIQGLTALLNSVDCSKLTHLALFSSAAGFYGNEAQSDYAVANEILNKTAYRFKTLYPDCHVNSFNWGPWDGGMVTPELKKMFAEKGIDVIPVSAGSRLFADELSSAQCTTQVLVGSPMVPSPLFSDKNLKSYRIIRNIEPESNPFLKDHVIGGNPVLPTVCATWWMADTCEKLYPGFKFFSCADYRLFKGIVFDNSQPENYTVDIKEISKNDQGEAEFDVKIMSRKPDGKIVNHYGAVVKLINHIPEMPVYKDFDKSETHIKPGKTLYQDGTLFHGPGFQAIERVINISQNKLTMECRIPEITESDQGQFRSGTFNPFAADPQFQIMLIWVRHHFDAGSLPTKAELGEHFAQVPKDENFFVSLDIKDSNPSHVKADITTHDKDGMVYTRVKGAEVTVSKQLQF</sequence>
<organism evidence="10 11">
    <name type="scientific">Desulfonema limicola</name>
    <dbReference type="NCBI Taxonomy" id="45656"/>
    <lineage>
        <taxon>Bacteria</taxon>
        <taxon>Pseudomonadati</taxon>
        <taxon>Thermodesulfobacteriota</taxon>
        <taxon>Desulfobacteria</taxon>
        <taxon>Desulfobacterales</taxon>
        <taxon>Desulfococcaceae</taxon>
        <taxon>Desulfonema</taxon>
    </lineage>
</organism>
<dbReference type="SMART" id="SM00822">
    <property type="entry name" value="PKS_KR"/>
    <property type="match status" value="1"/>
</dbReference>
<dbReference type="NCBIfam" id="TIGR02813">
    <property type="entry name" value="omega_3_PfaA"/>
    <property type="match status" value="2"/>
</dbReference>
<dbReference type="Gene3D" id="3.30.70.250">
    <property type="entry name" value="Malonyl-CoA ACP transacylase, ACP-binding"/>
    <property type="match status" value="1"/>
</dbReference>
<dbReference type="KEGG" id="dli:dnl_59020"/>
<dbReference type="Pfam" id="PF08659">
    <property type="entry name" value="KR"/>
    <property type="match status" value="1"/>
</dbReference>
<dbReference type="Gene3D" id="3.40.366.10">
    <property type="entry name" value="Malonyl-Coenzyme A Acyl Carrier Protein, domain 2"/>
    <property type="match status" value="1"/>
</dbReference>
<evidence type="ECO:0000313" key="10">
    <source>
        <dbReference type="EMBL" id="QTA83492.1"/>
    </source>
</evidence>
<dbReference type="InterPro" id="IPR016035">
    <property type="entry name" value="Acyl_Trfase/lysoPLipase"/>
</dbReference>
<dbReference type="InterPro" id="IPR009081">
    <property type="entry name" value="PP-bd_ACP"/>
</dbReference>
<evidence type="ECO:0000256" key="2">
    <source>
        <dbReference type="ARBA" id="ARBA00022553"/>
    </source>
</evidence>
<keyword evidence="11" id="KW-1185">Reference proteome</keyword>
<evidence type="ECO:0000256" key="1">
    <source>
        <dbReference type="ARBA" id="ARBA00022450"/>
    </source>
</evidence>
<dbReference type="CDD" id="cd00833">
    <property type="entry name" value="PKS"/>
    <property type="match status" value="1"/>
</dbReference>
<evidence type="ECO:0000256" key="4">
    <source>
        <dbReference type="PROSITE-ProRule" id="PRU01363"/>
    </source>
</evidence>
<dbReference type="PANTHER" id="PTHR43074:SF1">
    <property type="entry name" value="BETA-KETOACYL SYNTHASE FAMILY PROTEIN-RELATED"/>
    <property type="match status" value="1"/>
</dbReference>
<dbReference type="Pfam" id="PF00550">
    <property type="entry name" value="PP-binding"/>
    <property type="match status" value="3"/>
</dbReference>
<feature type="coiled-coil region" evidence="5">
    <location>
        <begin position="504"/>
        <end position="531"/>
    </location>
</feature>
<evidence type="ECO:0000256" key="3">
    <source>
        <dbReference type="ARBA" id="ARBA00022679"/>
    </source>
</evidence>
<dbReference type="SUPFAM" id="SSF55048">
    <property type="entry name" value="Probable ACP-binding domain of malonyl-CoA ACP transacylase"/>
    <property type="match status" value="1"/>
</dbReference>
<dbReference type="SMART" id="SM00827">
    <property type="entry name" value="PKS_AT"/>
    <property type="match status" value="1"/>
</dbReference>
<dbReference type="InterPro" id="IPR036291">
    <property type="entry name" value="NAD(P)-bd_dom_sf"/>
</dbReference>
<dbReference type="SMART" id="SM00825">
    <property type="entry name" value="PKS_KS"/>
    <property type="match status" value="1"/>
</dbReference>
<evidence type="ECO:0000259" key="7">
    <source>
        <dbReference type="PROSITE" id="PS50075"/>
    </source>
</evidence>
<dbReference type="Pfam" id="PF00698">
    <property type="entry name" value="Acyl_transf_1"/>
    <property type="match status" value="1"/>
</dbReference>
<evidence type="ECO:0000313" key="11">
    <source>
        <dbReference type="Proteomes" id="UP000663720"/>
    </source>
</evidence>
<dbReference type="Pfam" id="PF02801">
    <property type="entry name" value="Ketoacyl-synt_C"/>
    <property type="match status" value="1"/>
</dbReference>
<dbReference type="SUPFAM" id="SSF47336">
    <property type="entry name" value="ACP-like"/>
    <property type="match status" value="3"/>
</dbReference>
<keyword evidence="1" id="KW-0596">Phosphopantetheine</keyword>
<feature type="region of interest" description="C-terminal hotdog fold" evidence="4">
    <location>
        <begin position="2174"/>
        <end position="2318"/>
    </location>
</feature>
<feature type="domain" description="PKS/mFAS DH" evidence="9">
    <location>
        <begin position="2026"/>
        <end position="2318"/>
    </location>
</feature>
<accession>A0A975BDR3</accession>
<dbReference type="InterPro" id="IPR052568">
    <property type="entry name" value="PKS-FAS_Synthase"/>
</dbReference>
<dbReference type="InterPro" id="IPR018201">
    <property type="entry name" value="Ketoacyl_synth_AS"/>
</dbReference>
<dbReference type="SUPFAM" id="SSF52151">
    <property type="entry name" value="FabD/lysophospholipase-like"/>
    <property type="match status" value="1"/>
</dbReference>
<dbReference type="InterPro" id="IPR049900">
    <property type="entry name" value="PKS_mFAS_DH"/>
</dbReference>
<keyword evidence="2" id="KW-0597">Phosphoprotein</keyword>
<dbReference type="GO" id="GO:0006633">
    <property type="term" value="P:fatty acid biosynthetic process"/>
    <property type="evidence" value="ECO:0007669"/>
    <property type="project" value="InterPro"/>
</dbReference>
<feature type="active site" description="Proton donor; for dehydratase activity" evidence="4">
    <location>
        <position position="2236"/>
    </location>
</feature>
<dbReference type="PROSITE" id="PS00606">
    <property type="entry name" value="KS3_1"/>
    <property type="match status" value="1"/>
</dbReference>
<evidence type="ECO:0000256" key="6">
    <source>
        <dbReference type="SAM" id="MobiDB-lite"/>
    </source>
</evidence>
<dbReference type="InterPro" id="IPR042104">
    <property type="entry name" value="PKS_dehydratase_sf"/>
</dbReference>
<evidence type="ECO:0000259" key="9">
    <source>
        <dbReference type="PROSITE" id="PS52019"/>
    </source>
</evidence>
<proteinExistence type="predicted"/>
<dbReference type="SUPFAM" id="SSF53901">
    <property type="entry name" value="Thiolase-like"/>
    <property type="match status" value="1"/>
</dbReference>
<dbReference type="InterPro" id="IPR016039">
    <property type="entry name" value="Thiolase-like"/>
</dbReference>
<dbReference type="Gene3D" id="1.10.1200.10">
    <property type="entry name" value="ACP-like"/>
    <property type="match status" value="3"/>
</dbReference>
<feature type="region of interest" description="N-terminal hotdog fold" evidence="4">
    <location>
        <begin position="2026"/>
        <end position="2161"/>
    </location>
</feature>
<feature type="domain" description="Carrier" evidence="7">
    <location>
        <begin position="1321"/>
        <end position="1401"/>
    </location>
</feature>
<dbReference type="Pfam" id="PF00109">
    <property type="entry name" value="ketoacyl-synt"/>
    <property type="match status" value="1"/>
</dbReference>
<dbReference type="SUPFAM" id="SSF51735">
    <property type="entry name" value="NAD(P)-binding Rossmann-fold domains"/>
    <property type="match status" value="1"/>
</dbReference>
<dbReference type="Pfam" id="PF14765">
    <property type="entry name" value="PS-DH"/>
    <property type="match status" value="1"/>
</dbReference>
<evidence type="ECO:0000259" key="8">
    <source>
        <dbReference type="PROSITE" id="PS52004"/>
    </source>
</evidence>
<dbReference type="InterPro" id="IPR049551">
    <property type="entry name" value="PKS_DH_C"/>
</dbReference>
<name>A0A975BDR3_9BACT</name>
<feature type="domain" description="Ketosynthase family 3 (KS3)" evidence="8">
    <location>
        <begin position="22"/>
        <end position="479"/>
    </location>
</feature>
<dbReference type="PANTHER" id="PTHR43074">
    <property type="entry name" value="OMEGA-3 POLYUNSATURATED FATTY ACID SYNTHASE PFAB-RELATED"/>
    <property type="match status" value="1"/>
</dbReference>
<dbReference type="PROSITE" id="PS52019">
    <property type="entry name" value="PKS_MFAS_DH"/>
    <property type="match status" value="1"/>
</dbReference>
<keyword evidence="5" id="KW-0175">Coiled coil</keyword>
<dbReference type="InterPro" id="IPR001227">
    <property type="entry name" value="Ac_transferase_dom_sf"/>
</dbReference>
<dbReference type="InterPro" id="IPR014030">
    <property type="entry name" value="Ketoacyl_synth_N"/>
</dbReference>
<dbReference type="Gene3D" id="3.10.129.110">
    <property type="entry name" value="Polyketide synthase dehydratase"/>
    <property type="match status" value="1"/>
</dbReference>
<dbReference type="InterPro" id="IPR032821">
    <property type="entry name" value="PKS_assoc"/>
</dbReference>
<dbReference type="Pfam" id="PF16197">
    <property type="entry name" value="KAsynt_C_assoc"/>
    <property type="match status" value="1"/>
</dbReference>
<reference evidence="10" key="1">
    <citation type="journal article" date="2021" name="Microb. Physiol.">
        <title>Proteogenomic Insights into the Physiology of Marine, Sulfate-Reducing, Filamentous Desulfonema limicola and Desulfonema magnum.</title>
        <authorList>
            <person name="Schnaars V."/>
            <person name="Wohlbrand L."/>
            <person name="Scheve S."/>
            <person name="Hinrichs C."/>
            <person name="Reinhardt R."/>
            <person name="Rabus R."/>
        </authorList>
    </citation>
    <scope>NUCLEOTIDE SEQUENCE</scope>
    <source>
        <strain evidence="10">5ac10</strain>
    </source>
</reference>
<evidence type="ECO:0000256" key="5">
    <source>
        <dbReference type="SAM" id="Coils"/>
    </source>
</evidence>
<feature type="active site" description="Proton acceptor; for dehydratase activity" evidence="4">
    <location>
        <position position="2064"/>
    </location>
</feature>
<dbReference type="PROSITE" id="PS52004">
    <property type="entry name" value="KS3_2"/>
    <property type="match status" value="1"/>
</dbReference>
<dbReference type="InterPro" id="IPR014031">
    <property type="entry name" value="Ketoacyl_synth_C"/>
</dbReference>
<gene>
    <name evidence="10" type="primary">pfaA2</name>
    <name evidence="10" type="ORF">dnl_59020</name>
</gene>
<feature type="compositionally biased region" description="Basic and acidic residues" evidence="6">
    <location>
        <begin position="1203"/>
        <end position="1212"/>
    </location>
</feature>
<dbReference type="Gene3D" id="3.40.50.720">
    <property type="entry name" value="NAD(P)-binding Rossmann-like Domain"/>
    <property type="match status" value="1"/>
</dbReference>